<keyword evidence="2" id="KW-1185">Reference proteome</keyword>
<dbReference type="AlphaFoldDB" id="A0A4C1U9H2"/>
<name>A0A4C1U9H2_EUMVA</name>
<protein>
    <submittedName>
        <fullName evidence="1">Uncharacterized protein</fullName>
    </submittedName>
</protein>
<dbReference type="EMBL" id="BGZK01000145">
    <property type="protein sequence ID" value="GBP22948.1"/>
    <property type="molecule type" value="Genomic_DNA"/>
</dbReference>
<proteinExistence type="predicted"/>
<organism evidence="1 2">
    <name type="scientific">Eumeta variegata</name>
    <name type="common">Bagworm moth</name>
    <name type="synonym">Eumeta japonica</name>
    <dbReference type="NCBI Taxonomy" id="151549"/>
    <lineage>
        <taxon>Eukaryota</taxon>
        <taxon>Metazoa</taxon>
        <taxon>Ecdysozoa</taxon>
        <taxon>Arthropoda</taxon>
        <taxon>Hexapoda</taxon>
        <taxon>Insecta</taxon>
        <taxon>Pterygota</taxon>
        <taxon>Neoptera</taxon>
        <taxon>Endopterygota</taxon>
        <taxon>Lepidoptera</taxon>
        <taxon>Glossata</taxon>
        <taxon>Ditrysia</taxon>
        <taxon>Tineoidea</taxon>
        <taxon>Psychidae</taxon>
        <taxon>Oiketicinae</taxon>
        <taxon>Eumeta</taxon>
    </lineage>
</organism>
<comment type="caution">
    <text evidence="1">The sequence shown here is derived from an EMBL/GenBank/DDBJ whole genome shotgun (WGS) entry which is preliminary data.</text>
</comment>
<accession>A0A4C1U9H2</accession>
<dbReference type="Proteomes" id="UP000299102">
    <property type="component" value="Unassembled WGS sequence"/>
</dbReference>
<reference evidence="1 2" key="1">
    <citation type="journal article" date="2019" name="Commun. Biol.">
        <title>The bagworm genome reveals a unique fibroin gene that provides high tensile strength.</title>
        <authorList>
            <person name="Kono N."/>
            <person name="Nakamura H."/>
            <person name="Ohtoshi R."/>
            <person name="Tomita M."/>
            <person name="Numata K."/>
            <person name="Arakawa K."/>
        </authorList>
    </citation>
    <scope>NUCLEOTIDE SEQUENCE [LARGE SCALE GENOMIC DNA]</scope>
</reference>
<gene>
    <name evidence="1" type="ORF">EVAR_95348_1</name>
</gene>
<evidence type="ECO:0000313" key="1">
    <source>
        <dbReference type="EMBL" id="GBP22948.1"/>
    </source>
</evidence>
<evidence type="ECO:0000313" key="2">
    <source>
        <dbReference type="Proteomes" id="UP000299102"/>
    </source>
</evidence>
<sequence>MTKPNSDCHTTICPADKAGGGRAGAPPGGRPAAALICADQYLAACSGRYPCCCRRPALRPGGGAGRSGPCATPRKGRGKCMTLGQDSPVRGVFFSTSALPVDETFESKFLSRRLTRFSPAPLRSRLSSRRRSRFGPSIVFGFDLAPTHDFGFDPSLARPPAQQVALIL</sequence>